<dbReference type="Pfam" id="PF00535">
    <property type="entry name" value="Glycos_transf_2"/>
    <property type="match status" value="1"/>
</dbReference>
<dbReference type="Proteomes" id="UP001193081">
    <property type="component" value="Unassembled WGS sequence"/>
</dbReference>
<reference evidence="2 3" key="1">
    <citation type="submission" date="2021-03" db="EMBL/GenBank/DDBJ databases">
        <authorList>
            <person name="Grouzdev D.S."/>
        </authorList>
    </citation>
    <scope>NUCLEOTIDE SEQUENCE [LARGE SCALE GENOMIC DNA]</scope>
    <source>
        <strain evidence="2 3">M50-1</strain>
    </source>
</reference>
<dbReference type="PANTHER" id="PTHR43179">
    <property type="entry name" value="RHAMNOSYLTRANSFERASE WBBL"/>
    <property type="match status" value="1"/>
</dbReference>
<feature type="domain" description="Glycosyltransferase 2-like" evidence="1">
    <location>
        <begin position="5"/>
        <end position="189"/>
    </location>
</feature>
<gene>
    <name evidence="2" type="ORF">EYB53_013200</name>
</gene>
<protein>
    <submittedName>
        <fullName evidence="2">Glycosyltransferase family 2 protein</fullName>
    </submittedName>
</protein>
<dbReference type="EMBL" id="SIJK02000022">
    <property type="protein sequence ID" value="MBP1466666.1"/>
    <property type="molecule type" value="Genomic_DNA"/>
</dbReference>
<proteinExistence type="predicted"/>
<keyword evidence="3" id="KW-1185">Reference proteome</keyword>
<dbReference type="Gene3D" id="3.90.550.10">
    <property type="entry name" value="Spore Coat Polysaccharide Biosynthesis Protein SpsA, Chain A"/>
    <property type="match status" value="1"/>
</dbReference>
<accession>A0ABS4DB42</accession>
<sequence>MHVCSVIIISFNTVTLLRTCLASLRACQLSLEVIVVDNDSHDGSPAMVRAEFPEVRLLALDRNLGFASATNRGLAAVTGTPPFCLLLNPDTVVHPGAIETLVAFLQAHPRVGLVGPRLLNPDGTLQPAAFRFPTLLMTLLDLFPPGEVLPGRLYGSWWHGRYPHETGTTPFAIEHPLGACMLVRREVVATVGALDQRYFMYSEEIEWCWRIKAAGWAIWQVPAATVTHIGGAATSQVRPRMFVALWQSRLQFTAQHRSPPYLHAQRSLIRLGMIRLTLLAWLAYARGMLSYENLRSNLWAYGTVFRL</sequence>
<evidence type="ECO:0000313" key="2">
    <source>
        <dbReference type="EMBL" id="MBP1466666.1"/>
    </source>
</evidence>
<organism evidence="2 3">
    <name type="scientific">Candidatus Chloroploca mongolica</name>
    <dbReference type="NCBI Taxonomy" id="2528176"/>
    <lineage>
        <taxon>Bacteria</taxon>
        <taxon>Bacillati</taxon>
        <taxon>Chloroflexota</taxon>
        <taxon>Chloroflexia</taxon>
        <taxon>Chloroflexales</taxon>
        <taxon>Chloroflexineae</taxon>
        <taxon>Oscillochloridaceae</taxon>
        <taxon>Candidatus Chloroploca</taxon>
    </lineage>
</organism>
<dbReference type="InterPro" id="IPR001173">
    <property type="entry name" value="Glyco_trans_2-like"/>
</dbReference>
<dbReference type="InterPro" id="IPR029044">
    <property type="entry name" value="Nucleotide-diphossugar_trans"/>
</dbReference>
<dbReference type="PANTHER" id="PTHR43179:SF7">
    <property type="entry name" value="RHAMNOSYLTRANSFERASE WBBL"/>
    <property type="match status" value="1"/>
</dbReference>
<dbReference type="SUPFAM" id="SSF53448">
    <property type="entry name" value="Nucleotide-diphospho-sugar transferases"/>
    <property type="match status" value="1"/>
</dbReference>
<evidence type="ECO:0000313" key="3">
    <source>
        <dbReference type="Proteomes" id="UP001193081"/>
    </source>
</evidence>
<name>A0ABS4DB42_9CHLR</name>
<dbReference type="RefSeq" id="WP_135478645.1">
    <property type="nucleotide sequence ID" value="NZ_SIJK02000022.1"/>
</dbReference>
<comment type="caution">
    <text evidence="2">The sequence shown here is derived from an EMBL/GenBank/DDBJ whole genome shotgun (WGS) entry which is preliminary data.</text>
</comment>
<dbReference type="CDD" id="cd04186">
    <property type="entry name" value="GT_2_like_c"/>
    <property type="match status" value="1"/>
</dbReference>
<evidence type="ECO:0000259" key="1">
    <source>
        <dbReference type="Pfam" id="PF00535"/>
    </source>
</evidence>